<name>A0A6M3J143_9ZZZZ</name>
<protein>
    <submittedName>
        <fullName evidence="1">Uncharacterized protein</fullName>
    </submittedName>
</protein>
<evidence type="ECO:0000313" key="1">
    <source>
        <dbReference type="EMBL" id="QJA63716.1"/>
    </source>
</evidence>
<proteinExistence type="predicted"/>
<organism evidence="1">
    <name type="scientific">viral metagenome</name>
    <dbReference type="NCBI Taxonomy" id="1070528"/>
    <lineage>
        <taxon>unclassified sequences</taxon>
        <taxon>metagenomes</taxon>
        <taxon>organismal metagenomes</taxon>
    </lineage>
</organism>
<dbReference type="AlphaFoldDB" id="A0A6M3J143"/>
<dbReference type="EMBL" id="MT141504">
    <property type="protein sequence ID" value="QJA63716.1"/>
    <property type="molecule type" value="Genomic_DNA"/>
</dbReference>
<accession>A0A6M3J143</accession>
<sequence length="105" mass="11318">MATYRARVLGSEAAANGDVHLDVYIQRETEPAVWVDVPNGHRTMVLNGRAVLAITESAQTDAQKRAALVELMRQTAAAWGIDESDEANEQLTALVPGGYPVNVTL</sequence>
<reference evidence="1" key="1">
    <citation type="submission" date="2020-03" db="EMBL/GenBank/DDBJ databases">
        <title>The deep terrestrial virosphere.</title>
        <authorList>
            <person name="Holmfeldt K."/>
            <person name="Nilsson E."/>
            <person name="Simone D."/>
            <person name="Lopez-Fernandez M."/>
            <person name="Wu X."/>
            <person name="de Brujin I."/>
            <person name="Lundin D."/>
            <person name="Andersson A."/>
            <person name="Bertilsson S."/>
            <person name="Dopson M."/>
        </authorList>
    </citation>
    <scope>NUCLEOTIDE SEQUENCE</scope>
    <source>
        <strain evidence="1">MM415B00582</strain>
    </source>
</reference>
<gene>
    <name evidence="1" type="ORF">MM415B00582_0002</name>
</gene>